<evidence type="ECO:0000313" key="6">
    <source>
        <dbReference type="EMBL" id="KAF5314537.1"/>
    </source>
</evidence>
<proteinExistence type="predicted"/>
<reference evidence="6 7" key="1">
    <citation type="journal article" date="2020" name="ISME J.">
        <title>Uncovering the hidden diversity of litter-decomposition mechanisms in mushroom-forming fungi.</title>
        <authorList>
            <person name="Floudas D."/>
            <person name="Bentzer J."/>
            <person name="Ahren D."/>
            <person name="Johansson T."/>
            <person name="Persson P."/>
            <person name="Tunlid A."/>
        </authorList>
    </citation>
    <scope>NUCLEOTIDE SEQUENCE [LARGE SCALE GENOMIC DNA]</scope>
    <source>
        <strain evidence="6 7">CBS 175.51</strain>
    </source>
</reference>
<dbReference type="EMBL" id="JAACJK010000221">
    <property type="protein sequence ID" value="KAF5314537.1"/>
    <property type="molecule type" value="Genomic_DNA"/>
</dbReference>
<feature type="domain" description="MYND-type" evidence="5">
    <location>
        <begin position="475"/>
        <end position="513"/>
    </location>
</feature>
<dbReference type="SUPFAM" id="SSF144232">
    <property type="entry name" value="HIT/MYND zinc finger-like"/>
    <property type="match status" value="1"/>
</dbReference>
<dbReference type="PROSITE" id="PS50865">
    <property type="entry name" value="ZF_MYND_2"/>
    <property type="match status" value="1"/>
</dbReference>
<dbReference type="AlphaFoldDB" id="A0A8H5B0S0"/>
<dbReference type="OrthoDB" id="3065134at2759"/>
<protein>
    <recommendedName>
        <fullName evidence="5">MYND-type domain-containing protein</fullName>
    </recommendedName>
</protein>
<keyword evidence="3" id="KW-0862">Zinc</keyword>
<keyword evidence="7" id="KW-1185">Reference proteome</keyword>
<accession>A0A8H5B0S0</accession>
<evidence type="ECO:0000256" key="1">
    <source>
        <dbReference type="ARBA" id="ARBA00022723"/>
    </source>
</evidence>
<dbReference type="Gene3D" id="6.10.140.2220">
    <property type="match status" value="1"/>
</dbReference>
<dbReference type="GO" id="GO:0008270">
    <property type="term" value="F:zinc ion binding"/>
    <property type="evidence" value="ECO:0007669"/>
    <property type="project" value="UniProtKB-KW"/>
</dbReference>
<gene>
    <name evidence="6" type="ORF">D9611_007199</name>
</gene>
<evidence type="ECO:0000256" key="2">
    <source>
        <dbReference type="ARBA" id="ARBA00022771"/>
    </source>
</evidence>
<dbReference type="Pfam" id="PF01753">
    <property type="entry name" value="zf-MYND"/>
    <property type="match status" value="1"/>
</dbReference>
<evidence type="ECO:0000256" key="4">
    <source>
        <dbReference type="PROSITE-ProRule" id="PRU00134"/>
    </source>
</evidence>
<dbReference type="InterPro" id="IPR002893">
    <property type="entry name" value="Znf_MYND"/>
</dbReference>
<evidence type="ECO:0000313" key="7">
    <source>
        <dbReference type="Proteomes" id="UP000541558"/>
    </source>
</evidence>
<evidence type="ECO:0000259" key="5">
    <source>
        <dbReference type="PROSITE" id="PS50865"/>
    </source>
</evidence>
<dbReference type="Proteomes" id="UP000541558">
    <property type="component" value="Unassembled WGS sequence"/>
</dbReference>
<keyword evidence="1" id="KW-0479">Metal-binding</keyword>
<name>A0A8H5B0S0_9AGAR</name>
<keyword evidence="2 4" id="KW-0863">Zinc-finger</keyword>
<sequence>MVHYLYSAKGRQELPTRSRNSLALHFERKPYTLKPLHEYLKTLRAVQVSDLWYSETKSAWPESHKIGAVLDALTGISVIAERCTNPKNDISPSLKQTTTEEILASFDLIEGWASFFLTPRAPCPKITLTGWGVPNLIAYLLFTIAYLHPSALQRLCSSTTSIDLVIRIWTIENEDGQPYSDIESETGCSIVPLMGHCTEKEQERGAFVDRMVSREVTLPRRVALVTIQRLDAARFALMGREGRSRVSPEIALRYLRSVLLIVYKLVTDPRMHKAFEFYSYAHKIASTLRDFLEFLKKSNLGRYAYELCVCVRVALGAILVLPVDNDPCSRGRNLALDNLNRPHNLALALAHGLMGTIISLIKTCGTDVGGGTSESDLDINARNLATCLEMLEMNLPWKSVLLQLQPNFEGQSEFEAEKSIGRVPERLREAWKSFNIAVHEHLVVYNVWDGRVALCDNIQCQRNAKRTLEHGTMASGGCASLSKSKKCSGCSAFVYCGEDCQKQDWHARHSRECSRARVDTIAWRATPGAYYSPRQRAYHVAFIEHHFNLFLALLCYYRGLTIEPDKVTPTFTEAVLKRLLGDLGAPRVFYLDREWPTLQSKKGAFKRICEGEYPSHLLNRMTQGYLRPRIDEYLWASGVLGGEPGRDAKAEDMHKVQYVECKFGLGDMDLHVMTMVKMRLNMDERRGVGRYLAVSSMARFG</sequence>
<evidence type="ECO:0000256" key="3">
    <source>
        <dbReference type="ARBA" id="ARBA00022833"/>
    </source>
</evidence>
<organism evidence="6 7">
    <name type="scientific">Ephemerocybe angulata</name>
    <dbReference type="NCBI Taxonomy" id="980116"/>
    <lineage>
        <taxon>Eukaryota</taxon>
        <taxon>Fungi</taxon>
        <taxon>Dikarya</taxon>
        <taxon>Basidiomycota</taxon>
        <taxon>Agaricomycotina</taxon>
        <taxon>Agaricomycetes</taxon>
        <taxon>Agaricomycetidae</taxon>
        <taxon>Agaricales</taxon>
        <taxon>Agaricineae</taxon>
        <taxon>Psathyrellaceae</taxon>
        <taxon>Ephemerocybe</taxon>
    </lineage>
</organism>
<comment type="caution">
    <text evidence="6">The sequence shown here is derived from an EMBL/GenBank/DDBJ whole genome shotgun (WGS) entry which is preliminary data.</text>
</comment>